<reference evidence="2" key="2">
    <citation type="journal article" date="2014" name="ISME J.">
        <title>Microbial stratification in low pH oxic and suboxic macroscopic growths along an acid mine drainage.</title>
        <authorList>
            <person name="Mendez-Garcia C."/>
            <person name="Mesa V."/>
            <person name="Sprenger R.R."/>
            <person name="Richter M."/>
            <person name="Diez M.S."/>
            <person name="Solano J."/>
            <person name="Bargiela R."/>
            <person name="Golyshina O.V."/>
            <person name="Manteca A."/>
            <person name="Ramos J.L."/>
            <person name="Gallego J.R."/>
            <person name="Llorente I."/>
            <person name="Martins Dos Santos V.A."/>
            <person name="Jensen O.N."/>
            <person name="Pelaez A.I."/>
            <person name="Sanchez J."/>
            <person name="Ferrer M."/>
        </authorList>
    </citation>
    <scope>NUCLEOTIDE SEQUENCE</scope>
</reference>
<dbReference type="InterPro" id="IPR051317">
    <property type="entry name" value="Gfo/Idh/MocA_oxidoreduct"/>
</dbReference>
<sequence>MGRILAVTYTYSGYPMVRQARELCRDGALGALRLVEVHYLQDWLTMDVEARGNKQAQWRTDPARAGRGGAIGDIGTHAYQLLRFVTGLRVQGLCAELTSFVAGRRLDDDARVMLRFAGGARGLLWASQVAPGNESELAIRVYGE</sequence>
<dbReference type="EMBL" id="AUZX01013458">
    <property type="protein sequence ID" value="EQD35509.1"/>
    <property type="molecule type" value="Genomic_DNA"/>
</dbReference>
<feature type="domain" description="GFO/IDH/MocA-like oxidoreductase" evidence="1">
    <location>
        <begin position="17"/>
        <end position="144"/>
    </location>
</feature>
<evidence type="ECO:0000313" key="2">
    <source>
        <dbReference type="EMBL" id="EQD35509.1"/>
    </source>
</evidence>
<accession>T1A374</accession>
<reference evidence="2" key="1">
    <citation type="submission" date="2013-08" db="EMBL/GenBank/DDBJ databases">
        <authorList>
            <person name="Mendez C."/>
            <person name="Richter M."/>
            <person name="Ferrer M."/>
            <person name="Sanchez J."/>
        </authorList>
    </citation>
    <scope>NUCLEOTIDE SEQUENCE</scope>
</reference>
<dbReference type="AlphaFoldDB" id="T1A374"/>
<gene>
    <name evidence="2" type="ORF">B1A_18251</name>
</gene>
<dbReference type="Pfam" id="PF22725">
    <property type="entry name" value="GFO_IDH_MocA_C3"/>
    <property type="match status" value="1"/>
</dbReference>
<dbReference type="InterPro" id="IPR055170">
    <property type="entry name" value="GFO_IDH_MocA-like_dom"/>
</dbReference>
<proteinExistence type="predicted"/>
<dbReference type="PANTHER" id="PTHR43708">
    <property type="entry name" value="CONSERVED EXPRESSED OXIDOREDUCTASE (EUROFUNG)"/>
    <property type="match status" value="1"/>
</dbReference>
<organism evidence="2">
    <name type="scientific">mine drainage metagenome</name>
    <dbReference type="NCBI Taxonomy" id="410659"/>
    <lineage>
        <taxon>unclassified sequences</taxon>
        <taxon>metagenomes</taxon>
        <taxon>ecological metagenomes</taxon>
    </lineage>
</organism>
<dbReference type="PANTHER" id="PTHR43708:SF3">
    <property type="entry name" value="OXIDOREDUCTASE"/>
    <property type="match status" value="1"/>
</dbReference>
<dbReference type="SUPFAM" id="SSF55347">
    <property type="entry name" value="Glyceraldehyde-3-phosphate dehydrogenase-like, C-terminal domain"/>
    <property type="match status" value="1"/>
</dbReference>
<name>T1A374_9ZZZZ</name>
<comment type="caution">
    <text evidence="2">The sequence shown here is derived from an EMBL/GenBank/DDBJ whole genome shotgun (WGS) entry which is preliminary data.</text>
</comment>
<dbReference type="Gene3D" id="3.30.360.10">
    <property type="entry name" value="Dihydrodipicolinate Reductase, domain 2"/>
    <property type="match status" value="1"/>
</dbReference>
<evidence type="ECO:0000259" key="1">
    <source>
        <dbReference type="Pfam" id="PF22725"/>
    </source>
</evidence>
<feature type="non-terminal residue" evidence="2">
    <location>
        <position position="144"/>
    </location>
</feature>
<protein>
    <submittedName>
        <fullName evidence="2">Oxidoreductase domain-containing protein</fullName>
    </submittedName>
</protein>